<reference evidence="15 18" key="1">
    <citation type="submission" date="2016-04" db="EMBL/GenBank/DDBJ databases">
        <authorList>
            <person name="Evans L.H."/>
            <person name="Alamgir A."/>
            <person name="Owens N."/>
            <person name="Weber N.D."/>
            <person name="Virtaneva K."/>
            <person name="Barbian K."/>
            <person name="Babar A."/>
            <person name="Rosenke K."/>
        </authorList>
    </citation>
    <scope>NUCLEOTIDE SEQUENCE [LARGE SCALE GENOMIC DNA]</scope>
    <source>
        <strain evidence="15">S5</strain>
        <strain evidence="18">S5(T) (JCM 30642 \VKM B-2941)</strain>
    </source>
</reference>
<evidence type="ECO:0000313" key="16">
    <source>
        <dbReference type="EMBL" id="SJK84946.1"/>
    </source>
</evidence>
<feature type="domain" description="Metallo-beta-lactamase" evidence="13">
    <location>
        <begin position="192"/>
        <end position="409"/>
    </location>
</feature>
<evidence type="ECO:0000259" key="13">
    <source>
        <dbReference type="SMART" id="SM00849"/>
    </source>
</evidence>
<keyword evidence="8 12" id="KW-0694">RNA-binding</keyword>
<feature type="domain" description="Beta-Casp" evidence="14">
    <location>
        <begin position="425"/>
        <end position="550"/>
    </location>
</feature>
<dbReference type="Proteomes" id="UP000195607">
    <property type="component" value="Chromosome I"/>
</dbReference>
<dbReference type="Gene3D" id="3.40.50.10890">
    <property type="match status" value="1"/>
</dbReference>
<dbReference type="Proteomes" id="UP000187822">
    <property type="component" value="Chromosome I"/>
</dbReference>
<dbReference type="AlphaFoldDB" id="A0A1N5UWI3"/>
<gene>
    <name evidence="12" type="primary">fttA</name>
    <name evidence="16" type="ORF">CPM_1135</name>
    <name evidence="15" type="ORF">CSP5_1131</name>
</gene>
<dbReference type="Pfam" id="PF10996">
    <property type="entry name" value="Beta-Casp"/>
    <property type="match status" value="1"/>
</dbReference>
<protein>
    <recommendedName>
        <fullName evidence="12">Transcription termination factor FttA</fullName>
        <ecNumber evidence="12">3.1.-.-</ecNumber>
    </recommendedName>
</protein>
<dbReference type="RefSeq" id="WP_021789521.1">
    <property type="nucleotide sequence ID" value="NZ_LT671858.1"/>
</dbReference>
<dbReference type="InterPro" id="IPR050698">
    <property type="entry name" value="MBL"/>
</dbReference>
<comment type="subunit">
    <text evidence="12">Homodimer. Interacts with RNA polymerase (RNAP), interacts with the Spt4-Spt5 complex.</text>
</comment>
<dbReference type="GeneID" id="41588390"/>
<feature type="binding site" evidence="12">
    <location>
        <position position="356"/>
    </location>
    <ligand>
        <name>Zn(2+)</name>
        <dbReference type="ChEBI" id="CHEBI:29105"/>
        <label>2</label>
    </ligand>
</feature>
<feature type="binding site" evidence="12">
    <location>
        <position position="356"/>
    </location>
    <ligand>
        <name>Zn(2+)</name>
        <dbReference type="ChEBI" id="CHEBI:29105"/>
        <label>1</label>
    </ligand>
</feature>
<evidence type="ECO:0000256" key="12">
    <source>
        <dbReference type="HAMAP-Rule" id="MF_00870"/>
    </source>
</evidence>
<proteinExistence type="inferred from homology"/>
<feature type="binding site" evidence="12">
    <location>
        <position position="333"/>
    </location>
    <ligand>
        <name>Zn(2+)</name>
        <dbReference type="ChEBI" id="CHEBI:29105"/>
        <label>1</label>
    </ligand>
</feature>
<dbReference type="Pfam" id="PF07521">
    <property type="entry name" value="RMMBL"/>
    <property type="match status" value="1"/>
</dbReference>
<dbReference type="InterPro" id="IPR001279">
    <property type="entry name" value="Metallo-B-lactamas"/>
</dbReference>
<dbReference type="Pfam" id="PF17214">
    <property type="entry name" value="KH_TffA"/>
    <property type="match status" value="1"/>
</dbReference>
<dbReference type="PANTHER" id="PTHR11203">
    <property type="entry name" value="CLEAVAGE AND POLYADENYLATION SPECIFICITY FACTOR FAMILY MEMBER"/>
    <property type="match status" value="1"/>
</dbReference>
<evidence type="ECO:0000256" key="1">
    <source>
        <dbReference type="ARBA" id="ARBA00022472"/>
    </source>
</evidence>
<feature type="binding site" evidence="12">
    <location>
        <position position="250"/>
    </location>
    <ligand>
        <name>Zn(2+)</name>
        <dbReference type="ChEBI" id="CHEBI:29105"/>
        <label>2</label>
    </ligand>
</feature>
<dbReference type="PANTHER" id="PTHR11203:SF51">
    <property type="entry name" value="CLEAVAGE AND POLYADENYLATION SPECIFICITY FACTOR"/>
    <property type="match status" value="1"/>
</dbReference>
<keyword evidence="17" id="KW-1185">Reference proteome</keyword>
<dbReference type="STRING" id="1673428.CPM_1135"/>
<evidence type="ECO:0000313" key="15">
    <source>
        <dbReference type="EMBL" id="SIM64810.1"/>
    </source>
</evidence>
<reference evidence="17" key="2">
    <citation type="submission" date="2016-06" db="EMBL/GenBank/DDBJ databases">
        <authorList>
            <person name="Toshchakov V.S."/>
        </authorList>
    </citation>
    <scope>NUCLEOTIDE SEQUENCE [LARGE SCALE GENOMIC DNA]</scope>
    <source>
        <strain>PM4 (JCM 30641</strain>
        <strain evidence="17">\VKM B-2940)</strain>
    </source>
</reference>
<dbReference type="Gene3D" id="3.60.15.10">
    <property type="entry name" value="Ribonuclease Z/Hydroxyacylglutathione hydrolase-like"/>
    <property type="match status" value="1"/>
</dbReference>
<evidence type="ECO:0000256" key="10">
    <source>
        <dbReference type="ARBA" id="ARBA00023125"/>
    </source>
</evidence>
<feature type="binding site" evidence="12">
    <location>
        <position position="248"/>
    </location>
    <ligand>
        <name>Zn(2+)</name>
        <dbReference type="ChEBI" id="CHEBI:29105"/>
        <label>1</label>
    </ligand>
</feature>
<keyword evidence="5 12" id="KW-0378">Hydrolase</keyword>
<feature type="region of interest" description="KHa" evidence="12">
    <location>
        <begin position="3"/>
        <end position="70"/>
    </location>
</feature>
<feature type="region of interest" description="Metallo-beta-lactamase C-terminus" evidence="12">
    <location>
        <begin position="582"/>
        <end position="640"/>
    </location>
</feature>
<keyword evidence="10 12" id="KW-0238">DNA-binding</keyword>
<comment type="function">
    <text evidence="12">Terminates transcription on the whole genome. Termination is linked to FttA-mediated RNA cleavage and does not require NTP hydrolysis. Cleaves endonucleolytically at the RNA exit channel of RNA polymerase (RNAP); the 5'-3' exonuclease activity of this protein degrades the nascent RNA released from RNAP.</text>
</comment>
<dbReference type="GO" id="GO:0006353">
    <property type="term" value="P:DNA-templated transcription termination"/>
    <property type="evidence" value="ECO:0007669"/>
    <property type="project" value="UniProtKB-UniRule"/>
</dbReference>
<organism evidence="15 18">
    <name type="scientific">Cuniculiplasma divulgatum</name>
    <dbReference type="NCBI Taxonomy" id="1673428"/>
    <lineage>
        <taxon>Archaea</taxon>
        <taxon>Methanobacteriati</taxon>
        <taxon>Thermoplasmatota</taxon>
        <taxon>Thermoplasmata</taxon>
        <taxon>Thermoplasmatales</taxon>
        <taxon>Cuniculiplasmataceae</taxon>
        <taxon>Cuniculiplasma</taxon>
    </lineage>
</organism>
<keyword evidence="6 12" id="KW-0862">Zinc</keyword>
<sequence length="640" mass="72905">MVFRDYIEDAKSIFKRLVPDNEITEVVYEGPNIVVYTKNEDLFANRDDIAIKVAQEIRRRIFIRPDPSILKDEDQVRKIVEDTIPEEAGLKDIYFESDTGEVVIELEEPSIISQKDSEYVHSIKNNTNWSPRIIRAPPMHSHTVKEVREFMREVKDERKKFLNSLGQKLNSPVMIGETWVRLTALGGHREVGRSATLVSTNNSKILIDCGMMNTNTAGEKPWEGSPYLYLPEVQPLSSIDAVILTHAHLDHSGMAPMLYKYGYEGPIYMTQPTRDLAVLLQNDFIKVAHMEGYKAPYETKHIREELKRTIVLRNNETTDITPDVRLTFYNAGHILGSASVHLHIGDGLYNVVLSGDVKFEKTWLFNPANNKFPRVETFMTESTYSGRDDYHKTRKDASEILVNIINRTFERGGSVLIPVFAVGRSQEVMMVLEEAMRTGAIKQTPVYLDGMIMEATAIHAAYPEFLNRNLREQIMIQRENPFMSPIFKKVETREQRLQICDSSESNIVLATSGMMNGGPVMEFFKAWSDSPKNSLVFVGYQAEGTFGKRLQRGAKEVSLSEGGKMTTYQVNMNVETAEGFSGHSDKKQLLAYIATMMPKPKRILVNHGESENAQDFARQIRQKFGIESHALRNLETIRLY</sequence>
<evidence type="ECO:0000256" key="2">
    <source>
        <dbReference type="ARBA" id="ARBA00022722"/>
    </source>
</evidence>
<dbReference type="InterPro" id="IPR019975">
    <property type="entry name" value="aCPSF1"/>
</dbReference>
<evidence type="ECO:0000313" key="17">
    <source>
        <dbReference type="Proteomes" id="UP000187822"/>
    </source>
</evidence>
<feature type="binding site" evidence="12">
    <location>
        <position position="251"/>
    </location>
    <ligand>
        <name>Zn(2+)</name>
        <dbReference type="ChEBI" id="CHEBI:29105"/>
        <label>2</label>
    </ligand>
</feature>
<evidence type="ECO:0000256" key="4">
    <source>
        <dbReference type="ARBA" id="ARBA00022759"/>
    </source>
</evidence>
<dbReference type="Gene3D" id="3.30.300.20">
    <property type="match status" value="1"/>
</dbReference>
<evidence type="ECO:0000313" key="18">
    <source>
        <dbReference type="Proteomes" id="UP000195607"/>
    </source>
</evidence>
<dbReference type="GO" id="GO:0003677">
    <property type="term" value="F:DNA binding"/>
    <property type="evidence" value="ECO:0007669"/>
    <property type="project" value="UniProtKB-KW"/>
</dbReference>
<evidence type="ECO:0000259" key="14">
    <source>
        <dbReference type="SMART" id="SM01027"/>
    </source>
</evidence>
<dbReference type="NCBIfam" id="TIGR03675">
    <property type="entry name" value="arCOG00543"/>
    <property type="match status" value="1"/>
</dbReference>
<dbReference type="OrthoDB" id="7155at2157"/>
<feature type="region of interest" description="Beta-Casp" evidence="12">
    <location>
        <begin position="388"/>
        <end position="581"/>
    </location>
</feature>
<evidence type="ECO:0000256" key="7">
    <source>
        <dbReference type="ARBA" id="ARBA00022839"/>
    </source>
</evidence>
<comment type="caution">
    <text evidence="12">Lacks conserved residue(s) required for the propagation of feature annotation.</text>
</comment>
<dbReference type="InterPro" id="IPR011108">
    <property type="entry name" value="RMMBL"/>
</dbReference>
<evidence type="ECO:0000256" key="9">
    <source>
        <dbReference type="ARBA" id="ARBA00023015"/>
    </source>
</evidence>
<evidence type="ECO:0000256" key="3">
    <source>
        <dbReference type="ARBA" id="ARBA00022723"/>
    </source>
</evidence>
<dbReference type="Gene3D" id="3.30.300.230">
    <property type="match status" value="1"/>
</dbReference>
<dbReference type="InterPro" id="IPR022712">
    <property type="entry name" value="Beta_Casp"/>
</dbReference>
<dbReference type="SMART" id="SM00849">
    <property type="entry name" value="Lactamase_B"/>
    <property type="match status" value="1"/>
</dbReference>
<dbReference type="EMBL" id="LT719092">
    <property type="protein sequence ID" value="SJK84946.1"/>
    <property type="molecule type" value="Genomic_DNA"/>
</dbReference>
<dbReference type="EMBL" id="LT671858">
    <property type="protein sequence ID" value="SIM64810.1"/>
    <property type="molecule type" value="Genomic_DNA"/>
</dbReference>
<dbReference type="Pfam" id="PF00753">
    <property type="entry name" value="Lactamase_B"/>
    <property type="match status" value="1"/>
</dbReference>
<dbReference type="CDD" id="cd22532">
    <property type="entry name" value="KH-II_CPSF_arch_rpt1"/>
    <property type="match status" value="1"/>
</dbReference>
<dbReference type="GO" id="GO:0008270">
    <property type="term" value="F:zinc ion binding"/>
    <property type="evidence" value="ECO:0007669"/>
    <property type="project" value="UniProtKB-UniRule"/>
</dbReference>
<evidence type="ECO:0000256" key="8">
    <source>
        <dbReference type="ARBA" id="ARBA00022884"/>
    </source>
</evidence>
<keyword evidence="7 12" id="KW-0269">Exonuclease</keyword>
<dbReference type="InterPro" id="IPR036866">
    <property type="entry name" value="RibonucZ/Hydroxyglut_hydro"/>
</dbReference>
<keyword evidence="2 12" id="KW-0540">Nuclease</keyword>
<keyword evidence="11" id="KW-0804">Transcription</keyword>
<feature type="region of interest" description="KHb" evidence="12">
    <location>
        <begin position="71"/>
        <end position="138"/>
    </location>
</feature>
<dbReference type="SMART" id="SM01027">
    <property type="entry name" value="Beta-Casp"/>
    <property type="match status" value="1"/>
</dbReference>
<evidence type="ECO:0000256" key="5">
    <source>
        <dbReference type="ARBA" id="ARBA00022801"/>
    </source>
</evidence>
<evidence type="ECO:0000256" key="11">
    <source>
        <dbReference type="ARBA" id="ARBA00023163"/>
    </source>
</evidence>
<name>A0A1N5UWI3_9ARCH</name>
<keyword evidence="9 12" id="KW-0805">Transcription regulation</keyword>
<dbReference type="GO" id="GO:0003723">
    <property type="term" value="F:RNA binding"/>
    <property type="evidence" value="ECO:0007669"/>
    <property type="project" value="UniProtKB-UniRule"/>
</dbReference>
<comment type="similarity">
    <text evidence="12">Belongs to the metallo-beta-lactamase superfamily. RNA-metabolizing metallo-beta-lactamase-like family. FttA subfamily.</text>
</comment>
<evidence type="ECO:0000256" key="6">
    <source>
        <dbReference type="ARBA" id="ARBA00022833"/>
    </source>
</evidence>
<dbReference type="SUPFAM" id="SSF56281">
    <property type="entry name" value="Metallo-hydrolase/oxidoreductase"/>
    <property type="match status" value="1"/>
</dbReference>
<keyword evidence="4 12" id="KW-0255">Endonuclease</keyword>
<dbReference type="KEGG" id="cdiv:CPM_1135"/>
<dbReference type="InterPro" id="IPR015946">
    <property type="entry name" value="KH_dom-like_a/b"/>
</dbReference>
<dbReference type="InterPro" id="IPR033769">
    <property type="entry name" value="TffA_KH"/>
</dbReference>
<keyword evidence="1 12" id="KW-0806">Transcription termination</keyword>
<dbReference type="EC" id="3.1.-.-" evidence="12"/>
<keyword evidence="3 12" id="KW-0479">Metal-binding</keyword>
<reference evidence="16" key="3">
    <citation type="submission" date="2016-06" db="EMBL/GenBank/DDBJ databases">
        <authorList>
            <person name="Olsen C.W."/>
            <person name="Carey S."/>
            <person name="Hinshaw L."/>
            <person name="Karasin A.I."/>
        </authorList>
    </citation>
    <scope>NUCLEOTIDE SEQUENCE [LARGE SCALE GENOMIC DNA]</scope>
    <source>
        <strain evidence="16">PM4</strain>
    </source>
</reference>
<feature type="binding site" evidence="12">
    <location>
        <position position="246"/>
    </location>
    <ligand>
        <name>Zn(2+)</name>
        <dbReference type="ChEBI" id="CHEBI:29105"/>
        <label>1</label>
    </ligand>
</feature>
<comment type="cofactor">
    <cofactor evidence="12">
        <name>Zn(2+)</name>
        <dbReference type="ChEBI" id="CHEBI:29105"/>
    </cofactor>
    <text evidence="12">Binds 2 Zn(2+) ions, which are required for nuclease activity.</text>
</comment>
<feature type="binding site" evidence="12">
    <location>
        <position position="607"/>
    </location>
    <ligand>
        <name>Zn(2+)</name>
        <dbReference type="ChEBI" id="CHEBI:29105"/>
        <label>2</label>
    </ligand>
</feature>
<dbReference type="GO" id="GO:0004532">
    <property type="term" value="F:RNA exonuclease activity"/>
    <property type="evidence" value="ECO:0007669"/>
    <property type="project" value="UniProtKB-UniRule"/>
</dbReference>
<accession>A0A1N5UWI3</accession>
<dbReference type="CDD" id="cd16295">
    <property type="entry name" value="TTHA0252-CPSF-like_MBL-fold"/>
    <property type="match status" value="1"/>
</dbReference>
<dbReference type="HAMAP" id="MF_00870">
    <property type="entry name" value="FttA"/>
    <property type="match status" value="1"/>
</dbReference>
<dbReference type="GO" id="GO:0004521">
    <property type="term" value="F:RNA endonuclease activity"/>
    <property type="evidence" value="ECO:0007669"/>
    <property type="project" value="UniProtKB-UniRule"/>
</dbReference>